<gene>
    <name evidence="1" type="ORF">TCM_003560</name>
</gene>
<name>A0A061DNE2_THECC</name>
<dbReference type="InParanoid" id="A0A061DNE2"/>
<proteinExistence type="predicted"/>
<reference evidence="1 2" key="1">
    <citation type="journal article" date="2013" name="Genome Biol.">
        <title>The genome sequence of the most widely cultivated cacao type and its use to identify candidate genes regulating pod color.</title>
        <authorList>
            <person name="Motamayor J.C."/>
            <person name="Mockaitis K."/>
            <person name="Schmutz J."/>
            <person name="Haiminen N."/>
            <person name="Iii D.L."/>
            <person name="Cornejo O."/>
            <person name="Findley S.D."/>
            <person name="Zheng P."/>
            <person name="Utro F."/>
            <person name="Royaert S."/>
            <person name="Saski C."/>
            <person name="Jenkins J."/>
            <person name="Podicheti R."/>
            <person name="Zhao M."/>
            <person name="Scheffler B.E."/>
            <person name="Stack J.C."/>
            <person name="Feltus F.A."/>
            <person name="Mustiga G.M."/>
            <person name="Amores F."/>
            <person name="Phillips W."/>
            <person name="Marelli J.P."/>
            <person name="May G.D."/>
            <person name="Shapiro H."/>
            <person name="Ma J."/>
            <person name="Bustamante C.D."/>
            <person name="Schnell R.J."/>
            <person name="Main D."/>
            <person name="Gilbert D."/>
            <person name="Parida L."/>
            <person name="Kuhn D.N."/>
        </authorList>
    </citation>
    <scope>NUCLEOTIDE SEQUENCE [LARGE SCALE GENOMIC DNA]</scope>
    <source>
        <strain evidence="2">cv. Matina 1-6</strain>
    </source>
</reference>
<evidence type="ECO:0000313" key="2">
    <source>
        <dbReference type="Proteomes" id="UP000026915"/>
    </source>
</evidence>
<evidence type="ECO:0000313" key="1">
    <source>
        <dbReference type="EMBL" id="EOX94175.1"/>
    </source>
</evidence>
<dbReference type="EMBL" id="CM001879">
    <property type="protein sequence ID" value="EOX94175.1"/>
    <property type="molecule type" value="Genomic_DNA"/>
</dbReference>
<dbReference type="AlphaFoldDB" id="A0A061DNE2"/>
<keyword evidence="2" id="KW-1185">Reference proteome</keyword>
<dbReference type="HOGENOM" id="CLU_2676033_0_0_1"/>
<sequence length="75" mass="8807">MERGFSDVITWKWVHELIIYDYLLESDIFLGFKVHILSHSKKISFSQLLYLDDGFVFNTLSMSSFICLRISIDIA</sequence>
<organism evidence="1 2">
    <name type="scientific">Theobroma cacao</name>
    <name type="common">Cacao</name>
    <name type="synonym">Cocoa</name>
    <dbReference type="NCBI Taxonomy" id="3641"/>
    <lineage>
        <taxon>Eukaryota</taxon>
        <taxon>Viridiplantae</taxon>
        <taxon>Streptophyta</taxon>
        <taxon>Embryophyta</taxon>
        <taxon>Tracheophyta</taxon>
        <taxon>Spermatophyta</taxon>
        <taxon>Magnoliopsida</taxon>
        <taxon>eudicotyledons</taxon>
        <taxon>Gunneridae</taxon>
        <taxon>Pentapetalae</taxon>
        <taxon>rosids</taxon>
        <taxon>malvids</taxon>
        <taxon>Malvales</taxon>
        <taxon>Malvaceae</taxon>
        <taxon>Byttnerioideae</taxon>
        <taxon>Theobroma</taxon>
    </lineage>
</organism>
<protein>
    <submittedName>
        <fullName evidence="1">Uncharacterized protein</fullName>
    </submittedName>
</protein>
<accession>A0A061DNE2</accession>
<dbReference type="Gramene" id="EOX94175">
    <property type="protein sequence ID" value="EOX94175"/>
    <property type="gene ID" value="TCM_003560"/>
</dbReference>
<dbReference type="Proteomes" id="UP000026915">
    <property type="component" value="Chromosome 1"/>
</dbReference>